<dbReference type="Proteomes" id="UP001172457">
    <property type="component" value="Chromosome 4"/>
</dbReference>
<proteinExistence type="predicted"/>
<keyword evidence="3" id="KW-1185">Reference proteome</keyword>
<feature type="compositionally biased region" description="Basic and acidic residues" evidence="1">
    <location>
        <begin position="262"/>
        <end position="271"/>
    </location>
</feature>
<dbReference type="EMBL" id="JARYMX010000004">
    <property type="protein sequence ID" value="KAJ9552708.1"/>
    <property type="molecule type" value="Genomic_DNA"/>
</dbReference>
<accession>A0AA38T986</accession>
<evidence type="ECO:0000313" key="3">
    <source>
        <dbReference type="Proteomes" id="UP001172457"/>
    </source>
</evidence>
<reference evidence="2" key="1">
    <citation type="submission" date="2023-03" db="EMBL/GenBank/DDBJ databases">
        <title>Chromosome-scale reference genome and RAD-based genetic map of yellow starthistle (Centaurea solstitialis) reveal putative structural variation and QTLs associated with invader traits.</title>
        <authorList>
            <person name="Reatini B."/>
            <person name="Cang F.A."/>
            <person name="Jiang Q."/>
            <person name="Mckibben M.T.W."/>
            <person name="Barker M.S."/>
            <person name="Rieseberg L.H."/>
            <person name="Dlugosch K.M."/>
        </authorList>
    </citation>
    <scope>NUCLEOTIDE SEQUENCE</scope>
    <source>
        <strain evidence="2">CAN-66</strain>
        <tissue evidence="2">Leaf</tissue>
    </source>
</reference>
<evidence type="ECO:0000256" key="1">
    <source>
        <dbReference type="SAM" id="MobiDB-lite"/>
    </source>
</evidence>
<dbReference type="AlphaFoldDB" id="A0AA38T986"/>
<feature type="region of interest" description="Disordered" evidence="1">
    <location>
        <begin position="321"/>
        <end position="358"/>
    </location>
</feature>
<organism evidence="2 3">
    <name type="scientific">Centaurea solstitialis</name>
    <name type="common">yellow star-thistle</name>
    <dbReference type="NCBI Taxonomy" id="347529"/>
    <lineage>
        <taxon>Eukaryota</taxon>
        <taxon>Viridiplantae</taxon>
        <taxon>Streptophyta</taxon>
        <taxon>Embryophyta</taxon>
        <taxon>Tracheophyta</taxon>
        <taxon>Spermatophyta</taxon>
        <taxon>Magnoliopsida</taxon>
        <taxon>eudicotyledons</taxon>
        <taxon>Gunneridae</taxon>
        <taxon>Pentapetalae</taxon>
        <taxon>asterids</taxon>
        <taxon>campanulids</taxon>
        <taxon>Asterales</taxon>
        <taxon>Asteraceae</taxon>
        <taxon>Carduoideae</taxon>
        <taxon>Cardueae</taxon>
        <taxon>Centaureinae</taxon>
        <taxon>Centaurea</taxon>
    </lineage>
</organism>
<sequence>MKCLMLFISYRNEILAVTPRVSALAGCYTVAQAKETREHRKSRHVLRKYHLIREIIGRGDMRICTIPTEDNVVDPLTKPLARVKHEVHANSIGMQYLDTSSRDQCQEILEFKIDSFAPCLELTLEISWSSSCSRGGAVAVYSPLAFQITLAKKPKEEVIKRLEDTVEGLLDSIMRVSPTTCSVEADPLHGNQGGNDPDDHEGENTGKDSMKGAELLPTEGQPRDQSVKSPSSKPTEPTPKATGKKKATERPLKIVETAGELFSKKTSVEKEKKKKKDRGKGTARAPLPGSSSNDDEEIDVGALSDPEDVVLIAALKESKAMATGKIPPHRPPKEGEGTSTRPYGLPESSADESPKPSVSQFIDPLKTLEEEYYWLYVEEDSEAPFDHELVDLDADQKYKLSLKTKNPDMVASNKAIKHLKRISPQVLWKKQHAYTEYYVIREDNTEYIFSDADLHNLNSYDLSYLLSMLEKMMESKNSYASSRRRIADVMRAHVMLTMPPNKIITEPEHGFTYIDENGTLKFYDPTESHKYSNSTLFKIFGVIMKEVEEGRLTKEEIEGIIQSIRVQVSFRKLIIKYFDMLRNDTLYPINDFPDVKD</sequence>
<protein>
    <submittedName>
        <fullName evidence="2">Uncharacterized protein</fullName>
    </submittedName>
</protein>
<evidence type="ECO:0000313" key="2">
    <source>
        <dbReference type="EMBL" id="KAJ9552708.1"/>
    </source>
</evidence>
<feature type="compositionally biased region" description="Low complexity" evidence="1">
    <location>
        <begin position="228"/>
        <end position="241"/>
    </location>
</feature>
<gene>
    <name evidence="2" type="ORF">OSB04_016753</name>
</gene>
<feature type="compositionally biased region" description="Basic and acidic residues" evidence="1">
    <location>
        <begin position="202"/>
        <end position="211"/>
    </location>
</feature>
<name>A0AA38T986_9ASTR</name>
<comment type="caution">
    <text evidence="2">The sequence shown here is derived from an EMBL/GenBank/DDBJ whole genome shotgun (WGS) entry which is preliminary data.</text>
</comment>
<feature type="region of interest" description="Disordered" evidence="1">
    <location>
        <begin position="182"/>
        <end position="301"/>
    </location>
</feature>